<dbReference type="Pfam" id="PF05901">
    <property type="entry name" value="Excalibur"/>
    <property type="match status" value="1"/>
</dbReference>
<dbReference type="RefSeq" id="WP_091525179.1">
    <property type="nucleotide sequence ID" value="NZ_LT629772.1"/>
</dbReference>
<keyword evidence="1" id="KW-0732">Signal</keyword>
<evidence type="ECO:0000313" key="3">
    <source>
        <dbReference type="EMBL" id="SDS62889.1"/>
    </source>
</evidence>
<dbReference type="Proteomes" id="UP000199103">
    <property type="component" value="Chromosome I"/>
</dbReference>
<gene>
    <name evidence="3" type="ORF">SAMN04489812_2497</name>
</gene>
<dbReference type="AlphaFoldDB" id="A0A1H1TTF8"/>
<name>A0A1H1TTF8_9ACTN</name>
<dbReference type="EMBL" id="LT629772">
    <property type="protein sequence ID" value="SDS62889.1"/>
    <property type="molecule type" value="Genomic_DNA"/>
</dbReference>
<dbReference type="InterPro" id="IPR008613">
    <property type="entry name" value="Excalibur_Ca-bd_domain"/>
</dbReference>
<protein>
    <submittedName>
        <fullName evidence="3">Excalibur calcium-binding domain-containing protein</fullName>
    </submittedName>
</protein>
<accession>A0A1H1TTF8</accession>
<feature type="chain" id="PRO_5038654144" evidence="1">
    <location>
        <begin position="21"/>
        <end position="91"/>
    </location>
</feature>
<evidence type="ECO:0000259" key="2">
    <source>
        <dbReference type="SMART" id="SM00894"/>
    </source>
</evidence>
<evidence type="ECO:0000256" key="1">
    <source>
        <dbReference type="SAM" id="SignalP"/>
    </source>
</evidence>
<feature type="domain" description="Excalibur calcium-binding" evidence="2">
    <location>
        <begin position="32"/>
        <end position="89"/>
    </location>
</feature>
<dbReference type="OrthoDB" id="2735480at2"/>
<dbReference type="SMART" id="SM00894">
    <property type="entry name" value="Excalibur"/>
    <property type="match status" value="1"/>
</dbReference>
<dbReference type="STRING" id="630515.SAMN04489812_2497"/>
<sequence>MKIRTLVAAAVLASTPLLVAAPQADATTKPRHFKNCTAMNKVYKHGVGKKGAKDHTRSGARKVRTFKVDTALYKANRGSDRDHDGIACEKL</sequence>
<reference evidence="3 4" key="1">
    <citation type="submission" date="2016-10" db="EMBL/GenBank/DDBJ databases">
        <authorList>
            <person name="de Groot N.N."/>
        </authorList>
    </citation>
    <scope>NUCLEOTIDE SEQUENCE [LARGE SCALE GENOMIC DNA]</scope>
    <source>
        <strain evidence="3 4">DSM 21800</strain>
    </source>
</reference>
<feature type="signal peptide" evidence="1">
    <location>
        <begin position="1"/>
        <end position="20"/>
    </location>
</feature>
<keyword evidence="4" id="KW-1185">Reference proteome</keyword>
<evidence type="ECO:0000313" key="4">
    <source>
        <dbReference type="Proteomes" id="UP000199103"/>
    </source>
</evidence>
<proteinExistence type="predicted"/>
<organism evidence="3 4">
    <name type="scientific">Microlunatus soli</name>
    <dbReference type="NCBI Taxonomy" id="630515"/>
    <lineage>
        <taxon>Bacteria</taxon>
        <taxon>Bacillati</taxon>
        <taxon>Actinomycetota</taxon>
        <taxon>Actinomycetes</taxon>
        <taxon>Propionibacteriales</taxon>
        <taxon>Propionibacteriaceae</taxon>
        <taxon>Microlunatus</taxon>
    </lineage>
</organism>